<name>A0A382TJD7_9ZZZZ</name>
<reference evidence="2" key="1">
    <citation type="submission" date="2018-05" db="EMBL/GenBank/DDBJ databases">
        <authorList>
            <person name="Lanie J.A."/>
            <person name="Ng W.-L."/>
            <person name="Kazmierczak K.M."/>
            <person name="Andrzejewski T.M."/>
            <person name="Davidsen T.M."/>
            <person name="Wayne K.J."/>
            <person name="Tettelin H."/>
            <person name="Glass J.I."/>
            <person name="Rusch D."/>
            <person name="Podicherti R."/>
            <person name="Tsui H.-C.T."/>
            <person name="Winkler M.E."/>
        </authorList>
    </citation>
    <scope>NUCLEOTIDE SEQUENCE</scope>
</reference>
<evidence type="ECO:0000256" key="1">
    <source>
        <dbReference type="SAM" id="Phobius"/>
    </source>
</evidence>
<sequence length="43" mass="5059">MKINDLRDLSSYKQIFYMFFIYFWLFGVVSLIIGAGCTTLELT</sequence>
<feature type="non-terminal residue" evidence="2">
    <location>
        <position position="43"/>
    </location>
</feature>
<proteinExistence type="predicted"/>
<keyword evidence="1" id="KW-1133">Transmembrane helix</keyword>
<organism evidence="2">
    <name type="scientific">marine metagenome</name>
    <dbReference type="NCBI Taxonomy" id="408172"/>
    <lineage>
        <taxon>unclassified sequences</taxon>
        <taxon>metagenomes</taxon>
        <taxon>ecological metagenomes</taxon>
    </lineage>
</organism>
<protein>
    <submittedName>
        <fullName evidence="2">Uncharacterized protein</fullName>
    </submittedName>
</protein>
<keyword evidence="1" id="KW-0812">Transmembrane</keyword>
<accession>A0A382TJD7</accession>
<feature type="transmembrane region" description="Helical" evidence="1">
    <location>
        <begin position="15"/>
        <end position="40"/>
    </location>
</feature>
<dbReference type="AlphaFoldDB" id="A0A382TJD7"/>
<keyword evidence="1" id="KW-0472">Membrane</keyword>
<evidence type="ECO:0000313" key="2">
    <source>
        <dbReference type="EMBL" id="SVD22210.1"/>
    </source>
</evidence>
<gene>
    <name evidence="2" type="ORF">METZ01_LOCUS375064</name>
</gene>
<dbReference type="EMBL" id="UINC01137085">
    <property type="protein sequence ID" value="SVD22210.1"/>
    <property type="molecule type" value="Genomic_DNA"/>
</dbReference>